<keyword evidence="4" id="KW-0411">Iron-sulfur</keyword>
<reference evidence="6 7" key="1">
    <citation type="submission" date="2017-07" db="EMBL/GenBank/DDBJ databases">
        <title>Recovery of genomes from metagenomes via a dereplication, aggregation, and scoring strategy.</title>
        <authorList>
            <person name="Sieber C.M."/>
            <person name="Probst A.J."/>
            <person name="Sharrar A."/>
            <person name="Thomas B.C."/>
            <person name="Hess M."/>
            <person name="Tringe S.G."/>
            <person name="Banfield J.F."/>
        </authorList>
    </citation>
    <scope>NUCLEOTIDE SEQUENCE [LARGE SCALE GENOMIC DNA]</scope>
    <source>
        <strain evidence="6">JGI_Cruoil_03_44_89</strain>
    </source>
</reference>
<keyword evidence="2" id="KW-0479">Metal-binding</keyword>
<comment type="cofactor">
    <cofactor evidence="1">
        <name>[4Fe-4S] cluster</name>
        <dbReference type="ChEBI" id="CHEBI:49883"/>
    </cofactor>
</comment>
<protein>
    <recommendedName>
        <fullName evidence="5">ATPase BadF/BadG/BcrA/BcrD type domain-containing protein</fullName>
    </recommendedName>
</protein>
<evidence type="ECO:0000256" key="1">
    <source>
        <dbReference type="ARBA" id="ARBA00001966"/>
    </source>
</evidence>
<dbReference type="InterPro" id="IPR043129">
    <property type="entry name" value="ATPase_NBD"/>
</dbReference>
<dbReference type="Pfam" id="PF01869">
    <property type="entry name" value="BcrAD_BadFG"/>
    <property type="match status" value="1"/>
</dbReference>
<evidence type="ECO:0000256" key="2">
    <source>
        <dbReference type="ARBA" id="ARBA00022723"/>
    </source>
</evidence>
<dbReference type="InterPro" id="IPR008275">
    <property type="entry name" value="CoA_E_activase_dom"/>
</dbReference>
<dbReference type="PANTHER" id="PTHR32329:SF7">
    <property type="entry name" value="ACTIVATOR OF 2-HYDROXYACYL-COA-HYDRATASE"/>
    <property type="match status" value="1"/>
</dbReference>
<evidence type="ECO:0000256" key="3">
    <source>
        <dbReference type="ARBA" id="ARBA00023004"/>
    </source>
</evidence>
<name>A0A235BMQ6_UNCW3</name>
<dbReference type="InterPro" id="IPR002731">
    <property type="entry name" value="ATPase_BadF"/>
</dbReference>
<dbReference type="SUPFAM" id="SSF53067">
    <property type="entry name" value="Actin-like ATPase domain"/>
    <property type="match status" value="1"/>
</dbReference>
<dbReference type="EMBL" id="NOZQ01000218">
    <property type="protein sequence ID" value="OYD13740.1"/>
    <property type="molecule type" value="Genomic_DNA"/>
</dbReference>
<dbReference type="AlphaFoldDB" id="A0A235BMQ6"/>
<dbReference type="NCBIfam" id="TIGR00241">
    <property type="entry name" value="CoA_E_activ"/>
    <property type="match status" value="1"/>
</dbReference>
<accession>A0A235BMQ6</accession>
<feature type="domain" description="ATPase BadF/BadG/BcrA/BcrD type" evidence="5">
    <location>
        <begin position="6"/>
        <end position="233"/>
    </location>
</feature>
<gene>
    <name evidence="6" type="ORF">CH333_10130</name>
</gene>
<dbReference type="GO" id="GO:0046872">
    <property type="term" value="F:metal ion binding"/>
    <property type="evidence" value="ECO:0007669"/>
    <property type="project" value="UniProtKB-KW"/>
</dbReference>
<evidence type="ECO:0000313" key="6">
    <source>
        <dbReference type="EMBL" id="OYD13740.1"/>
    </source>
</evidence>
<feature type="non-terminal residue" evidence="6">
    <location>
        <position position="234"/>
    </location>
</feature>
<evidence type="ECO:0000313" key="7">
    <source>
        <dbReference type="Proteomes" id="UP000215215"/>
    </source>
</evidence>
<dbReference type="GO" id="GO:0051536">
    <property type="term" value="F:iron-sulfur cluster binding"/>
    <property type="evidence" value="ECO:0007669"/>
    <property type="project" value="UniProtKB-KW"/>
</dbReference>
<evidence type="ECO:0000259" key="5">
    <source>
        <dbReference type="Pfam" id="PF01869"/>
    </source>
</evidence>
<dbReference type="InterPro" id="IPR051805">
    <property type="entry name" value="Dehydratase_Activator_Redct"/>
</dbReference>
<dbReference type="CDD" id="cd24034">
    <property type="entry name" value="ASKHA_NBD_O66634-like_rpt1"/>
    <property type="match status" value="1"/>
</dbReference>
<proteinExistence type="predicted"/>
<comment type="caution">
    <text evidence="6">The sequence shown here is derived from an EMBL/GenBank/DDBJ whole genome shotgun (WGS) entry which is preliminary data.</text>
</comment>
<sequence>MERMYVGIDIGSVSINVSVLNAQKEVLRDYYLRIEGKPLERAYKILKEVFTLYPKEQIKGLAVTGSGGKLLAKILNIPYVNEILAQTKSTGYLHPEVKTIIEIGGEDSKFILIKHDESLDMHVIKDFAMNTICAAGTGSFLDQQASRLGLSIEEFGELALHSEKPPRIAGRCSVFANTDMIHLQQEATPDYDIVAGLCFALARNFKSIIAKGKKFIKPISFQGGVAANKGMIRA</sequence>
<keyword evidence="3" id="KW-0408">Iron</keyword>
<dbReference type="Gene3D" id="3.30.420.40">
    <property type="match status" value="2"/>
</dbReference>
<dbReference type="PANTHER" id="PTHR32329">
    <property type="entry name" value="BIFUNCTIONAL PROTEIN [INCLUDES 2-HYDROXYACYL-COA DEHYDRATASE (N-TER) AND ITS ACTIVATOR DOMAIN (C_TERM)-RELATED"/>
    <property type="match status" value="1"/>
</dbReference>
<organism evidence="6 7">
    <name type="scientific">candidate division WOR-3 bacterium JGI_Cruoil_03_44_89</name>
    <dbReference type="NCBI Taxonomy" id="1973748"/>
    <lineage>
        <taxon>Bacteria</taxon>
        <taxon>Bacteria division WOR-3</taxon>
    </lineage>
</organism>
<evidence type="ECO:0000256" key="4">
    <source>
        <dbReference type="ARBA" id="ARBA00023014"/>
    </source>
</evidence>
<dbReference type="Proteomes" id="UP000215215">
    <property type="component" value="Unassembled WGS sequence"/>
</dbReference>